<proteinExistence type="predicted"/>
<sequence length="124" mass="13845">MKGAPKRASLTLRRRFGFQAHEVDPARSPAHPLAGRVLQKPVLPFRHLRRPHADRRTPDETFGPQRRKNISRAPSDGRPVSEPPCARSALVADVPAPRATLTPYDQEENIRGSARADFGEETHD</sequence>
<reference evidence="2 3" key="1">
    <citation type="submission" date="2011-11" db="EMBL/GenBank/DDBJ databases">
        <authorList>
            <person name="Weinstock G."/>
            <person name="Sodergren E."/>
            <person name="Clifton S."/>
            <person name="Fulton L."/>
            <person name="Fulton B."/>
            <person name="Courtney L."/>
            <person name="Fronick C."/>
            <person name="Harrison M."/>
            <person name="Strong C."/>
            <person name="Farmer C."/>
            <person name="Delahaunty K."/>
            <person name="Markovic C."/>
            <person name="Hall O."/>
            <person name="Minx P."/>
            <person name="Tomlinson C."/>
            <person name="Mitreva M."/>
            <person name="Hou S."/>
            <person name="Chen J."/>
            <person name="Wollam A."/>
            <person name="Pepin K.H."/>
            <person name="Johnson M."/>
            <person name="Bhonagiri V."/>
            <person name="Zhang X."/>
            <person name="Suruliraj S."/>
            <person name="Warren W."/>
            <person name="Chinwalla A."/>
            <person name="Mardis E.R."/>
            <person name="Wilson R.K."/>
        </authorList>
    </citation>
    <scope>NUCLEOTIDE SEQUENCE [LARGE SCALE GENOMIC DNA]</scope>
    <source>
        <strain evidence="2 3">YIT 11816</strain>
    </source>
</reference>
<accession>H3KDG3</accession>
<evidence type="ECO:0000313" key="3">
    <source>
        <dbReference type="Proteomes" id="UP000004956"/>
    </source>
</evidence>
<dbReference type="STRING" id="762967.HMPREF9440_00772"/>
<evidence type="ECO:0000256" key="1">
    <source>
        <dbReference type="SAM" id="MobiDB-lite"/>
    </source>
</evidence>
<dbReference type="AlphaFoldDB" id="H3KDG3"/>
<feature type="region of interest" description="Disordered" evidence="1">
    <location>
        <begin position="22"/>
        <end position="124"/>
    </location>
</feature>
<dbReference type="HOGENOM" id="CLU_2002762_0_0_4"/>
<name>H3KDG3_9BURK</name>
<gene>
    <name evidence="2" type="ORF">HMPREF9440_00772</name>
</gene>
<keyword evidence="3" id="KW-1185">Reference proteome</keyword>
<protein>
    <submittedName>
        <fullName evidence="2">Uncharacterized protein</fullName>
    </submittedName>
</protein>
<organism evidence="2 3">
    <name type="scientific">Sutterella parvirubra YIT 11816</name>
    <dbReference type="NCBI Taxonomy" id="762967"/>
    <lineage>
        <taxon>Bacteria</taxon>
        <taxon>Pseudomonadati</taxon>
        <taxon>Pseudomonadota</taxon>
        <taxon>Betaproteobacteria</taxon>
        <taxon>Burkholderiales</taxon>
        <taxon>Sutterellaceae</taxon>
        <taxon>Sutterella</taxon>
    </lineage>
</organism>
<evidence type="ECO:0000313" key="2">
    <source>
        <dbReference type="EMBL" id="EHY31848.1"/>
    </source>
</evidence>
<dbReference type="Proteomes" id="UP000004956">
    <property type="component" value="Unassembled WGS sequence"/>
</dbReference>
<comment type="caution">
    <text evidence="2">The sequence shown here is derived from an EMBL/GenBank/DDBJ whole genome shotgun (WGS) entry which is preliminary data.</text>
</comment>
<dbReference type="EMBL" id="AFBQ01000106">
    <property type="protein sequence ID" value="EHY31848.1"/>
    <property type="molecule type" value="Genomic_DNA"/>
</dbReference>